<feature type="non-terminal residue" evidence="1">
    <location>
        <position position="1"/>
    </location>
</feature>
<organism evidence="1">
    <name type="scientific">marine sediment metagenome</name>
    <dbReference type="NCBI Taxonomy" id="412755"/>
    <lineage>
        <taxon>unclassified sequences</taxon>
        <taxon>metagenomes</taxon>
        <taxon>ecological metagenomes</taxon>
    </lineage>
</organism>
<proteinExistence type="predicted"/>
<dbReference type="EMBL" id="LAZR01048136">
    <property type="protein sequence ID" value="KKK92619.1"/>
    <property type="molecule type" value="Genomic_DNA"/>
</dbReference>
<evidence type="ECO:0000313" key="1">
    <source>
        <dbReference type="EMBL" id="KKK92619.1"/>
    </source>
</evidence>
<dbReference type="AlphaFoldDB" id="A0A0F9BQ02"/>
<accession>A0A0F9BQ02</accession>
<gene>
    <name evidence="1" type="ORF">LCGC14_2701150</name>
</gene>
<reference evidence="1" key="1">
    <citation type="journal article" date="2015" name="Nature">
        <title>Complex archaea that bridge the gap between prokaryotes and eukaryotes.</title>
        <authorList>
            <person name="Spang A."/>
            <person name="Saw J.H."/>
            <person name="Jorgensen S.L."/>
            <person name="Zaremba-Niedzwiedzka K."/>
            <person name="Martijn J."/>
            <person name="Lind A.E."/>
            <person name="van Eijk R."/>
            <person name="Schleper C."/>
            <person name="Guy L."/>
            <person name="Ettema T.J."/>
        </authorList>
    </citation>
    <scope>NUCLEOTIDE SEQUENCE</scope>
</reference>
<name>A0A0F9BQ02_9ZZZZ</name>
<sequence length="123" mass="14445">QEISTETLNQITEKYSLYYMEISHIRFGAEFDCFKIINLLILGVTSEIEKKGIIFCPGKISLTDLEINTSVSKLKKGDISIIELERLKIKRKRIDLLLLHLEVLSQFTKKFFQLKVRRKNKIR</sequence>
<protein>
    <submittedName>
        <fullName evidence="1">Uncharacterized protein</fullName>
    </submittedName>
</protein>
<comment type="caution">
    <text evidence="1">The sequence shown here is derived from an EMBL/GenBank/DDBJ whole genome shotgun (WGS) entry which is preliminary data.</text>
</comment>